<reference evidence="2 3" key="1">
    <citation type="submission" date="2018-11" db="EMBL/GenBank/DDBJ databases">
        <authorList>
            <consortium name="Pathogen Informatics"/>
        </authorList>
    </citation>
    <scope>NUCLEOTIDE SEQUENCE [LARGE SCALE GENOMIC DNA]</scope>
    <source>
        <strain evidence="2 3">Egypt</strain>
    </source>
</reference>
<evidence type="ECO:0000256" key="1">
    <source>
        <dbReference type="SAM" id="MobiDB-lite"/>
    </source>
</evidence>
<feature type="region of interest" description="Disordered" evidence="1">
    <location>
        <begin position="261"/>
        <end position="286"/>
    </location>
</feature>
<protein>
    <submittedName>
        <fullName evidence="2">Uncharacterized protein</fullName>
    </submittedName>
</protein>
<dbReference type="AlphaFoldDB" id="A0A3P8KI31"/>
<dbReference type="Proteomes" id="UP000272942">
    <property type="component" value="Unassembled WGS sequence"/>
</dbReference>
<keyword evidence="3" id="KW-1185">Reference proteome</keyword>
<evidence type="ECO:0000313" key="2">
    <source>
        <dbReference type="EMBL" id="VDP80613.1"/>
    </source>
</evidence>
<evidence type="ECO:0000313" key="3">
    <source>
        <dbReference type="Proteomes" id="UP000272942"/>
    </source>
</evidence>
<feature type="region of interest" description="Disordered" evidence="1">
    <location>
        <begin position="120"/>
        <end position="205"/>
    </location>
</feature>
<feature type="region of interest" description="Disordered" evidence="1">
    <location>
        <begin position="526"/>
        <end position="546"/>
    </location>
</feature>
<gene>
    <name evidence="2" type="ORF">ECPE_LOCUS7263</name>
</gene>
<proteinExistence type="predicted"/>
<feature type="compositionally biased region" description="Low complexity" evidence="1">
    <location>
        <begin position="159"/>
        <end position="191"/>
    </location>
</feature>
<dbReference type="EMBL" id="UZAN01044361">
    <property type="protein sequence ID" value="VDP80613.1"/>
    <property type="molecule type" value="Genomic_DNA"/>
</dbReference>
<feature type="compositionally biased region" description="Polar residues" evidence="1">
    <location>
        <begin position="193"/>
        <end position="205"/>
    </location>
</feature>
<accession>A0A3P8KI31</accession>
<feature type="region of interest" description="Disordered" evidence="1">
    <location>
        <begin position="364"/>
        <end position="415"/>
    </location>
</feature>
<name>A0A3P8KI31_9TREM</name>
<feature type="compositionally biased region" description="Polar residues" evidence="1">
    <location>
        <begin position="532"/>
        <end position="544"/>
    </location>
</feature>
<feature type="compositionally biased region" description="Basic and acidic residues" evidence="1">
    <location>
        <begin position="364"/>
        <end position="378"/>
    </location>
</feature>
<organism evidence="2 3">
    <name type="scientific">Echinostoma caproni</name>
    <dbReference type="NCBI Taxonomy" id="27848"/>
    <lineage>
        <taxon>Eukaryota</taxon>
        <taxon>Metazoa</taxon>
        <taxon>Spiralia</taxon>
        <taxon>Lophotrochozoa</taxon>
        <taxon>Platyhelminthes</taxon>
        <taxon>Trematoda</taxon>
        <taxon>Digenea</taxon>
        <taxon>Plagiorchiida</taxon>
        <taxon>Echinostomata</taxon>
        <taxon>Echinostomatoidea</taxon>
        <taxon>Echinostomatidae</taxon>
        <taxon>Echinostoma</taxon>
    </lineage>
</organism>
<sequence length="629" mass="66564">MRNQGLVNQAMTVLIQHCDAIFMGDQVDETFALGDDFADSWRSATSGLNPEPLDLKAFSSSTSCSSSSVSRSFYSTLFSGRSQERLTAESTNLIPGTDPPSLLGSPQYKVVKPMMPALWTNPPSTRLIGVTTHNRESTSAPQTAPGRLRTPELRSEPNTLTLSSGSRTFSTTSTTSSGSSSSGLDTHSAGSESPKSAHSDAQISHSEPGANLMSELNFPDSSNQLALDLAHLITSFGSDNCIDFSSIPLSNEHSALLTRRMGTKNSQSNPPEPNGFHTDPSATQTNGADKLTVNLVDSPDHKPPTVIVSRPSTCGDHEPQMACLYTADYEVCMYELPAIPDSCPSNTTVTTTAPTITAFTKGVTESRTDDPSDVDLLRGFRPRPIPAPSLLSPQSKNSVVPDPIPPQSAAPAAAAGNSPAVCLPSVHLNQAISACLDAHVFACGSPKDQDAPRSPSLDHQTNLPHLATATSSRAARSQSGLAVRSGSAVQYLRAEPNSLFPTLSAAPSMSNGRLSLIPGMSVTSIEHRGSTGKHQPSQNASDSPLETCGQVCRPTFSGIVTSASTPVSRSSSSQLRSKCPFPLNGRLLTTRSVSAPMVYLASSYVKRKPFWVGSNRFAHSNSFRSGYLI</sequence>